<dbReference type="Proteomes" id="UP000291831">
    <property type="component" value="Unassembled WGS sequence"/>
</dbReference>
<sequence>MRLTPAQLRCAEITVNGQFSSAEITNLDYAVIKLC</sequence>
<gene>
    <name evidence="1" type="ORF">AEth_01841</name>
</gene>
<evidence type="ECO:0000313" key="2">
    <source>
        <dbReference type="Proteomes" id="UP000291831"/>
    </source>
</evidence>
<evidence type="ECO:0000313" key="1">
    <source>
        <dbReference type="EMBL" id="RZB28733.1"/>
    </source>
</evidence>
<protein>
    <submittedName>
        <fullName evidence="1">Uncharacterized protein</fullName>
    </submittedName>
</protein>
<name>A0A8B3RZQ6_9EURY</name>
<accession>A0A8B3RZQ6</accession>
<dbReference type="EMBL" id="RPGO01000037">
    <property type="protein sequence ID" value="RZB28733.1"/>
    <property type="molecule type" value="Genomic_DNA"/>
</dbReference>
<organism evidence="1 2">
    <name type="scientific">Candidatus Argoarchaeum ethanivorans</name>
    <dbReference type="NCBI Taxonomy" id="2608793"/>
    <lineage>
        <taxon>Archaea</taxon>
        <taxon>Methanobacteriati</taxon>
        <taxon>Methanobacteriota</taxon>
        <taxon>Stenosarchaea group</taxon>
        <taxon>Methanomicrobia</taxon>
        <taxon>Methanosarcinales</taxon>
        <taxon>Methanosarcinales incertae sedis</taxon>
        <taxon>GOM Arc I cluster</taxon>
        <taxon>Candidatus Argoarchaeum</taxon>
    </lineage>
</organism>
<proteinExistence type="predicted"/>
<comment type="caution">
    <text evidence="1">The sequence shown here is derived from an EMBL/GenBank/DDBJ whole genome shotgun (WGS) entry which is preliminary data.</text>
</comment>
<reference evidence="2" key="1">
    <citation type="submission" date="2019-01" db="EMBL/GenBank/DDBJ databases">
        <title>Anaerobic oxidation of ethane by archaea from a marine hydrocarbon seep.</title>
        <authorList>
            <person name="Musat F."/>
        </authorList>
    </citation>
    <scope>NUCLEOTIDE SEQUENCE [LARGE SCALE GENOMIC DNA]</scope>
</reference>
<dbReference type="AlphaFoldDB" id="A0A8B3RZQ6"/>